<name>A0A812SKP9_9DINO</name>
<keyword evidence="3" id="KW-1185">Reference proteome</keyword>
<reference evidence="2" key="1">
    <citation type="submission" date="2021-02" db="EMBL/GenBank/DDBJ databases">
        <authorList>
            <person name="Dougan E. K."/>
            <person name="Rhodes N."/>
            <person name="Thang M."/>
            <person name="Chan C."/>
        </authorList>
    </citation>
    <scope>NUCLEOTIDE SEQUENCE</scope>
</reference>
<dbReference type="Proteomes" id="UP000604046">
    <property type="component" value="Unassembled WGS sequence"/>
</dbReference>
<feature type="region of interest" description="Disordered" evidence="1">
    <location>
        <begin position="33"/>
        <end position="54"/>
    </location>
</feature>
<evidence type="ECO:0000256" key="1">
    <source>
        <dbReference type="SAM" id="MobiDB-lite"/>
    </source>
</evidence>
<sequence>MIAASTYELPQWSVIFRVFMPRPQSKEILDYARDQSREQSSRWQTTRSPDALPTTTYPYELGCMDPEKTRCHSIAGGRQLVRSPGLACWNRVPRVSQTSVVGLDLESSLLHIGYCGFKVEAAWAIDFSGGHHLHG</sequence>
<feature type="compositionally biased region" description="Polar residues" evidence="1">
    <location>
        <begin position="41"/>
        <end position="54"/>
    </location>
</feature>
<organism evidence="2 3">
    <name type="scientific">Symbiodinium natans</name>
    <dbReference type="NCBI Taxonomy" id="878477"/>
    <lineage>
        <taxon>Eukaryota</taxon>
        <taxon>Sar</taxon>
        <taxon>Alveolata</taxon>
        <taxon>Dinophyceae</taxon>
        <taxon>Suessiales</taxon>
        <taxon>Symbiodiniaceae</taxon>
        <taxon>Symbiodinium</taxon>
    </lineage>
</organism>
<comment type="caution">
    <text evidence="2">The sequence shown here is derived from an EMBL/GenBank/DDBJ whole genome shotgun (WGS) entry which is preliminary data.</text>
</comment>
<proteinExistence type="predicted"/>
<evidence type="ECO:0000313" key="2">
    <source>
        <dbReference type="EMBL" id="CAE7489897.1"/>
    </source>
</evidence>
<gene>
    <name evidence="2" type="ORF">SNAT2548_LOCUS27469</name>
</gene>
<dbReference type="AlphaFoldDB" id="A0A812SKP9"/>
<protein>
    <submittedName>
        <fullName evidence="2">Uncharacterized protein</fullName>
    </submittedName>
</protein>
<accession>A0A812SKP9</accession>
<dbReference type="EMBL" id="CAJNDS010002472">
    <property type="protein sequence ID" value="CAE7489897.1"/>
    <property type="molecule type" value="Genomic_DNA"/>
</dbReference>
<evidence type="ECO:0000313" key="3">
    <source>
        <dbReference type="Proteomes" id="UP000604046"/>
    </source>
</evidence>